<evidence type="ECO:0000313" key="6">
    <source>
        <dbReference type="Proteomes" id="UP000004384"/>
    </source>
</evidence>
<accession>C6R9P0</accession>
<dbReference type="GO" id="GO:1901137">
    <property type="term" value="P:carbohydrate derivative biosynthetic process"/>
    <property type="evidence" value="ECO:0007669"/>
    <property type="project" value="UniProtKB-ARBA"/>
</dbReference>
<evidence type="ECO:0000259" key="3">
    <source>
        <dbReference type="Pfam" id="PF00534"/>
    </source>
</evidence>
<comment type="caution">
    <text evidence="5">The sequence shown here is derived from an EMBL/GenBank/DDBJ whole genome shotgun (WGS) entry which is preliminary data.</text>
</comment>
<name>C6R9P0_9CORY</name>
<proteinExistence type="predicted"/>
<dbReference type="InterPro" id="IPR001296">
    <property type="entry name" value="Glyco_trans_1"/>
</dbReference>
<dbReference type="Gene3D" id="3.40.50.2000">
    <property type="entry name" value="Glycogen Phosphorylase B"/>
    <property type="match status" value="2"/>
</dbReference>
<keyword evidence="2 5" id="KW-0808">Transferase</keyword>
<organism evidence="5 6">
    <name type="scientific">Corynebacterium tuberculostearicum SK141</name>
    <dbReference type="NCBI Taxonomy" id="553206"/>
    <lineage>
        <taxon>Bacteria</taxon>
        <taxon>Bacillati</taxon>
        <taxon>Actinomycetota</taxon>
        <taxon>Actinomycetes</taxon>
        <taxon>Mycobacteriales</taxon>
        <taxon>Corynebacteriaceae</taxon>
        <taxon>Corynebacterium</taxon>
    </lineage>
</organism>
<evidence type="ECO:0000259" key="4">
    <source>
        <dbReference type="Pfam" id="PF13579"/>
    </source>
</evidence>
<protein>
    <submittedName>
        <fullName evidence="5">Glycosyltransferase, group 1 family protein</fullName>
        <ecNumber evidence="5">2.4.-.-</ecNumber>
    </submittedName>
</protein>
<sequence length="483" mass="53769">MSKVIDAWNEADFEFVAGQKLSRFNRKDIRGAIRESRYALKLLERARALEEGDKQAASEGMDDIKVVTILHASLPNHTGGYTGRAQGLLKGLMRNGINVRAYTRPGFYSERVNSKEDFPFPVDQVDGVEYRHLPADFPRKSGEFEYMFKAIDWYREVFLVERPNVVHVRSTYLIALPALIAAHELGVPVLYEVSGLWELVFEGRGQAGKAQRIERMEDTTCRFADRVVTMNSSMAKLLDDRSEHGLDIGLVPNAVDTSKFVHITPLEEKEKFKYDVGYVGSLVDYEGLETLIRAVALGKQRQKFLRVRIVGKGAELEKLRSLAGELDVSDLVDIPGPVSADEAVGVFEDTNLIVLPRLSTPATENVTPLKPFEAMAAGRPLVVSSVSALSEVSRGGKAAVVFQQGEPEELLNKISDLLGNREKQIALSKFASALVTEEHNWDWAAATMAREIRATASPFRHLPFLTDVVQVHRRGDIVYPSVS</sequence>
<evidence type="ECO:0000256" key="2">
    <source>
        <dbReference type="ARBA" id="ARBA00022679"/>
    </source>
</evidence>
<dbReference type="GO" id="GO:0016757">
    <property type="term" value="F:glycosyltransferase activity"/>
    <property type="evidence" value="ECO:0007669"/>
    <property type="project" value="UniProtKB-KW"/>
</dbReference>
<evidence type="ECO:0000313" key="5">
    <source>
        <dbReference type="EMBL" id="EET77397.1"/>
    </source>
</evidence>
<reference evidence="5 6" key="1">
    <citation type="submission" date="2009-06" db="EMBL/GenBank/DDBJ databases">
        <authorList>
            <person name="Dodson R."/>
            <person name="Sebastian Y."/>
            <person name="Madupu R."/>
            <person name="Durkin A.S."/>
            <person name="Torralba M."/>
            <person name="Methe B."/>
            <person name="Sutton G.G."/>
            <person name="Strausberg R.L."/>
            <person name="Nelson K.E."/>
        </authorList>
    </citation>
    <scope>NUCLEOTIDE SEQUENCE [LARGE SCALE GENOMIC DNA]</scope>
    <source>
        <strain evidence="5 6">SK141</strain>
    </source>
</reference>
<dbReference type="InterPro" id="IPR028098">
    <property type="entry name" value="Glyco_trans_4-like_N"/>
</dbReference>
<dbReference type="RefSeq" id="WP_005328225.1">
    <property type="nucleotide sequence ID" value="NZ_ACVP01000020.1"/>
</dbReference>
<feature type="domain" description="Glycosyltransferase subfamily 4-like N-terminal" evidence="4">
    <location>
        <begin position="79"/>
        <end position="241"/>
    </location>
</feature>
<feature type="domain" description="Glycosyl transferase family 1" evidence="3">
    <location>
        <begin position="271"/>
        <end position="430"/>
    </location>
</feature>
<dbReference type="EC" id="2.4.-.-" evidence="5"/>
<dbReference type="SUPFAM" id="SSF53756">
    <property type="entry name" value="UDP-Glycosyltransferase/glycogen phosphorylase"/>
    <property type="match status" value="1"/>
</dbReference>
<evidence type="ECO:0000256" key="1">
    <source>
        <dbReference type="ARBA" id="ARBA00022676"/>
    </source>
</evidence>
<dbReference type="PANTHER" id="PTHR45947:SF3">
    <property type="entry name" value="SULFOQUINOVOSYL TRANSFERASE SQD2"/>
    <property type="match status" value="1"/>
</dbReference>
<dbReference type="GO" id="GO:1903509">
    <property type="term" value="P:liposaccharide metabolic process"/>
    <property type="evidence" value="ECO:0007669"/>
    <property type="project" value="UniProtKB-ARBA"/>
</dbReference>
<dbReference type="Proteomes" id="UP000004384">
    <property type="component" value="Unassembled WGS sequence"/>
</dbReference>
<dbReference type="EMBL" id="ACVP01000020">
    <property type="protein sequence ID" value="EET77397.1"/>
    <property type="molecule type" value="Genomic_DNA"/>
</dbReference>
<keyword evidence="1 5" id="KW-0328">Glycosyltransferase</keyword>
<dbReference type="AlphaFoldDB" id="C6R9P0"/>
<gene>
    <name evidence="5" type="ORF">CORTU0001_0607</name>
</gene>
<dbReference type="Pfam" id="PF13579">
    <property type="entry name" value="Glyco_trans_4_4"/>
    <property type="match status" value="1"/>
</dbReference>
<dbReference type="InterPro" id="IPR050194">
    <property type="entry name" value="Glycosyltransferase_grp1"/>
</dbReference>
<dbReference type="PANTHER" id="PTHR45947">
    <property type="entry name" value="SULFOQUINOVOSYL TRANSFERASE SQD2"/>
    <property type="match status" value="1"/>
</dbReference>
<dbReference type="Pfam" id="PF00534">
    <property type="entry name" value="Glycos_transf_1"/>
    <property type="match status" value="1"/>
</dbReference>